<feature type="binding site" evidence="10">
    <location>
        <position position="62"/>
    </location>
    <ligand>
        <name>Mg(2+)</name>
        <dbReference type="ChEBI" id="CHEBI:18420"/>
    </ligand>
</feature>
<evidence type="ECO:0000313" key="12">
    <source>
        <dbReference type="EMBL" id="AIY89782.1"/>
    </source>
</evidence>
<evidence type="ECO:0000256" key="8">
    <source>
        <dbReference type="ARBA" id="ARBA00048174"/>
    </source>
</evidence>
<keyword evidence="7 10" id="KW-0464">Manganese</keyword>
<reference evidence="12 13" key="1">
    <citation type="journal article" date="2015" name="Appl. Environ. Microbiol.">
        <title>The Geoglobus acetivorans genome: Fe(III) reduction, acetate utilization, autotrophic growth, and degradation of aromatic compounds in a hyperthermophilic archaeon.</title>
        <authorList>
            <person name="Mardanov A.V."/>
            <person name="Slododkina G.B."/>
            <person name="Slobodkin A.I."/>
            <person name="Beletsky A.V."/>
            <person name="Gavrilov S.N."/>
            <person name="Kublanov I.V."/>
            <person name="Bonch-Osmolovskaya E.A."/>
            <person name="Skryabin K.G."/>
            <person name="Ravin N.V."/>
        </authorList>
    </citation>
    <scope>NUCLEOTIDE SEQUENCE [LARGE SCALE GENOMIC DNA]</scope>
    <source>
        <strain evidence="12 13">SBH6</strain>
    </source>
</reference>
<gene>
    <name evidence="12" type="ORF">GACE_0732</name>
</gene>
<keyword evidence="2 10" id="KW-0479">Metal-binding</keyword>
<keyword evidence="6 10" id="KW-0546">Nucleotide metabolism</keyword>
<dbReference type="RefSeq" id="WP_048091263.1">
    <property type="nucleotide sequence ID" value="NZ_CP009552.1"/>
</dbReference>
<name>A0A0A7GFT3_GEOAI</name>
<dbReference type="InterPro" id="IPR026533">
    <property type="entry name" value="NTPase/PRRC1"/>
</dbReference>
<evidence type="ECO:0000256" key="4">
    <source>
        <dbReference type="ARBA" id="ARBA00022801"/>
    </source>
</evidence>
<protein>
    <recommendedName>
        <fullName evidence="10">Probable inosine/xanthosine triphosphatase</fullName>
        <shortName evidence="10">ITPase/XTPase</shortName>
        <ecNumber evidence="10">3.6.1.73</ecNumber>
    </recommendedName>
    <alternativeName>
        <fullName evidence="10">Non-canonical purine NTP phosphatase</fullName>
    </alternativeName>
    <alternativeName>
        <fullName evidence="10">Non-standard purine NTP phosphatase</fullName>
    </alternativeName>
    <alternativeName>
        <fullName evidence="10">Nucleoside-triphosphate phosphatase</fullName>
        <shortName evidence="10">NTPase</shortName>
    </alternativeName>
</protein>
<proteinExistence type="inferred from homology"/>
<accession>A0A0A7GFT3</accession>
<comment type="cofactor">
    <cofactor evidence="10">
        <name>Mg(2+)</name>
        <dbReference type="ChEBI" id="CHEBI:18420"/>
    </cofactor>
    <cofactor evidence="10">
        <name>Mn(2+)</name>
        <dbReference type="ChEBI" id="CHEBI:29035"/>
    </cofactor>
    <text evidence="10">Binds 1 divalent metal cation per subunit; can use either Mg(2+) or Mn(2+).</text>
</comment>
<dbReference type="PANTHER" id="PTHR34699:SF2">
    <property type="entry name" value="NON-CANONICAL PURINE NTP PHOSPHATASE_PRRC1 DOMAIN-CONTAINING PROTEIN"/>
    <property type="match status" value="1"/>
</dbReference>
<dbReference type="InterPro" id="IPR029001">
    <property type="entry name" value="ITPase-like_fam"/>
</dbReference>
<evidence type="ECO:0000256" key="5">
    <source>
        <dbReference type="ARBA" id="ARBA00022842"/>
    </source>
</evidence>
<dbReference type="SUPFAM" id="SSF52972">
    <property type="entry name" value="ITPase-like"/>
    <property type="match status" value="1"/>
</dbReference>
<evidence type="ECO:0000256" key="7">
    <source>
        <dbReference type="ARBA" id="ARBA00023211"/>
    </source>
</evidence>
<dbReference type="GO" id="GO:0009117">
    <property type="term" value="P:nucleotide metabolic process"/>
    <property type="evidence" value="ECO:0007669"/>
    <property type="project" value="UniProtKB-KW"/>
</dbReference>
<evidence type="ECO:0000256" key="1">
    <source>
        <dbReference type="ARBA" id="ARBA00001936"/>
    </source>
</evidence>
<dbReference type="FunFam" id="3.90.950.10:FF:000002">
    <property type="entry name" value="Inosine/xanthosine triphosphatase"/>
    <property type="match status" value="1"/>
</dbReference>
<dbReference type="eggNOG" id="arCOG01221">
    <property type="taxonomic scope" value="Archaea"/>
</dbReference>
<dbReference type="GO" id="GO:0006772">
    <property type="term" value="P:thiamine metabolic process"/>
    <property type="evidence" value="ECO:0007669"/>
    <property type="project" value="TreeGrafter"/>
</dbReference>
<comment type="caution">
    <text evidence="10">Lacks conserved residue(s) required for the propagation of feature annotation.</text>
</comment>
<keyword evidence="5 10" id="KW-0460">Magnesium</keyword>
<evidence type="ECO:0000256" key="10">
    <source>
        <dbReference type="HAMAP-Rule" id="MF_00648"/>
    </source>
</evidence>
<organism evidence="12 13">
    <name type="scientific">Geoglobus acetivorans</name>
    <dbReference type="NCBI Taxonomy" id="565033"/>
    <lineage>
        <taxon>Archaea</taxon>
        <taxon>Methanobacteriati</taxon>
        <taxon>Methanobacteriota</taxon>
        <taxon>Archaeoglobi</taxon>
        <taxon>Archaeoglobales</taxon>
        <taxon>Archaeoglobaceae</taxon>
        <taxon>Geoglobus</taxon>
    </lineage>
</organism>
<dbReference type="InterPro" id="IPR002786">
    <property type="entry name" value="Non_canon_purine_NTPase"/>
</dbReference>
<dbReference type="Proteomes" id="UP000030624">
    <property type="component" value="Chromosome"/>
</dbReference>
<keyword evidence="3 10" id="KW-0547">Nucleotide-binding</keyword>
<dbReference type="GO" id="GO:0046872">
    <property type="term" value="F:metal ion binding"/>
    <property type="evidence" value="ECO:0007669"/>
    <property type="project" value="UniProtKB-KW"/>
</dbReference>
<dbReference type="GeneID" id="24797331"/>
<dbReference type="HOGENOM" id="CLU_087417_0_1_2"/>
<dbReference type="NCBIfam" id="NF003039">
    <property type="entry name" value="PRK03941.1"/>
    <property type="match status" value="1"/>
</dbReference>
<dbReference type="InterPro" id="IPR050299">
    <property type="entry name" value="YjjX_NTPase"/>
</dbReference>
<dbReference type="EMBL" id="CP009552">
    <property type="protein sequence ID" value="AIY89782.1"/>
    <property type="molecule type" value="Genomic_DNA"/>
</dbReference>
<evidence type="ECO:0000313" key="13">
    <source>
        <dbReference type="Proteomes" id="UP000030624"/>
    </source>
</evidence>
<comment type="catalytic activity">
    <reaction evidence="8 10">
        <text>ITP + H2O = IDP + phosphate + H(+)</text>
        <dbReference type="Rhea" id="RHEA:28330"/>
        <dbReference type="ChEBI" id="CHEBI:15377"/>
        <dbReference type="ChEBI" id="CHEBI:15378"/>
        <dbReference type="ChEBI" id="CHEBI:43474"/>
        <dbReference type="ChEBI" id="CHEBI:58280"/>
        <dbReference type="ChEBI" id="CHEBI:61402"/>
        <dbReference type="EC" id="3.6.1.73"/>
    </reaction>
</comment>
<evidence type="ECO:0000256" key="9">
    <source>
        <dbReference type="ARBA" id="ARBA00048781"/>
    </source>
</evidence>
<dbReference type="Gene3D" id="3.90.950.10">
    <property type="match status" value="1"/>
</dbReference>
<dbReference type="HAMAP" id="MF_00648">
    <property type="entry name" value="Non_canon_purine_NTPase_YjjX"/>
    <property type="match status" value="1"/>
</dbReference>
<dbReference type="AlphaFoldDB" id="A0A0A7GFT3"/>
<keyword evidence="4 10" id="KW-0378">Hydrolase</keyword>
<dbReference type="Pfam" id="PF01931">
    <property type="entry name" value="NTPase_I-T"/>
    <property type="match status" value="1"/>
</dbReference>
<comment type="cofactor">
    <cofactor evidence="1">
        <name>Mn(2+)</name>
        <dbReference type="ChEBI" id="CHEBI:29035"/>
    </cofactor>
</comment>
<comment type="function">
    <text evidence="10">Phosphatase that hydrolyzes non-canonical purine nucleotides such as XTP and ITP to their respective diphosphate derivatives. Probably excludes non-canonical purines from DNA/RNA precursor pool, thus preventing their incorporation into DNA/RNA and avoiding chromosomal lesions.</text>
</comment>
<comment type="subunit">
    <text evidence="10">Homodimer.</text>
</comment>
<dbReference type="NCBIfam" id="TIGR00258">
    <property type="entry name" value="inosine/xanthosine triphosphatase"/>
    <property type="match status" value="1"/>
</dbReference>
<dbReference type="PANTHER" id="PTHR34699">
    <property type="match status" value="1"/>
</dbReference>
<dbReference type="GO" id="GO:0103023">
    <property type="term" value="F:ITPase activity"/>
    <property type="evidence" value="ECO:0007669"/>
    <property type="project" value="UniProtKB-EC"/>
</dbReference>
<evidence type="ECO:0000256" key="6">
    <source>
        <dbReference type="ARBA" id="ARBA00023080"/>
    </source>
</evidence>
<comment type="catalytic activity">
    <reaction evidence="9 10">
        <text>XTP + H2O = XDP + phosphate + H(+)</text>
        <dbReference type="Rhea" id="RHEA:28406"/>
        <dbReference type="ChEBI" id="CHEBI:15377"/>
        <dbReference type="ChEBI" id="CHEBI:15378"/>
        <dbReference type="ChEBI" id="CHEBI:43474"/>
        <dbReference type="ChEBI" id="CHEBI:59884"/>
        <dbReference type="ChEBI" id="CHEBI:61314"/>
        <dbReference type="EC" id="3.6.1.73"/>
    </reaction>
</comment>
<dbReference type="STRING" id="565033.GACE_0732"/>
<dbReference type="EC" id="3.6.1.73" evidence="10"/>
<comment type="similarity">
    <text evidence="10">Belongs to the YjjX NTPase family.</text>
</comment>
<evidence type="ECO:0000256" key="2">
    <source>
        <dbReference type="ARBA" id="ARBA00022723"/>
    </source>
</evidence>
<sequence>MKIAVGTKNPAKIEGVKRAFEKFFHDVQVVPREGISGVSDQPFGAETIEGAVNRARNAYSEDLDFSVGIEAGLFELPFTLTGYIDFQVACVFDGEHYTIGFGPGFEYPPLVVREVLNGKEVGDVMEVLTGIENLGKKQGAIGFLTKNAITRSMLSEIAVTMALIPWLNREMYRQ</sequence>
<evidence type="ECO:0000256" key="3">
    <source>
        <dbReference type="ARBA" id="ARBA00022741"/>
    </source>
</evidence>
<dbReference type="KEGG" id="gac:GACE_0732"/>
<dbReference type="GO" id="GO:0000166">
    <property type="term" value="F:nucleotide binding"/>
    <property type="evidence" value="ECO:0007669"/>
    <property type="project" value="UniProtKB-KW"/>
</dbReference>
<feature type="domain" description="Non-canonical purine NTP phosphatase/PRRC1" evidence="11">
    <location>
        <begin position="6"/>
        <end position="167"/>
    </location>
</feature>
<evidence type="ECO:0000259" key="11">
    <source>
        <dbReference type="Pfam" id="PF01931"/>
    </source>
</evidence>